<evidence type="ECO:0000313" key="4">
    <source>
        <dbReference type="EMBL" id="KTD08514.1"/>
    </source>
</evidence>
<dbReference type="Gene3D" id="3.30.70.1070">
    <property type="entry name" value="Sporulation related repeat"/>
    <property type="match status" value="1"/>
</dbReference>
<dbReference type="RefSeq" id="WP_058450528.1">
    <property type="nucleotide sequence ID" value="NZ_CAAAJF010000001.1"/>
</dbReference>
<feature type="transmembrane region" description="Helical" evidence="2">
    <location>
        <begin position="21"/>
        <end position="38"/>
    </location>
</feature>
<dbReference type="GO" id="GO:0042834">
    <property type="term" value="F:peptidoglycan binding"/>
    <property type="evidence" value="ECO:0007669"/>
    <property type="project" value="InterPro"/>
</dbReference>
<dbReference type="PANTHER" id="PTHR38687:SF1">
    <property type="entry name" value="CELL DIVISION PROTEIN DEDD"/>
    <property type="match status" value="1"/>
</dbReference>
<dbReference type="GO" id="GO:0032153">
    <property type="term" value="C:cell division site"/>
    <property type="evidence" value="ECO:0007669"/>
    <property type="project" value="TreeGrafter"/>
</dbReference>
<accession>A0A0W0UKS9</accession>
<dbReference type="STRING" id="455.Ljam_2709"/>
<dbReference type="PROSITE" id="PS51724">
    <property type="entry name" value="SPOR"/>
    <property type="match status" value="1"/>
</dbReference>
<proteinExistence type="predicted"/>
<dbReference type="EMBL" id="LNYG01000013">
    <property type="protein sequence ID" value="KTD08514.1"/>
    <property type="molecule type" value="Genomic_DNA"/>
</dbReference>
<feature type="region of interest" description="Disordered" evidence="1">
    <location>
        <begin position="95"/>
        <end position="115"/>
    </location>
</feature>
<dbReference type="GO" id="GO:0030428">
    <property type="term" value="C:cell septum"/>
    <property type="evidence" value="ECO:0007669"/>
    <property type="project" value="TreeGrafter"/>
</dbReference>
<dbReference type="SUPFAM" id="SSF110997">
    <property type="entry name" value="Sporulation related repeat"/>
    <property type="match status" value="1"/>
</dbReference>
<evidence type="ECO:0000259" key="3">
    <source>
        <dbReference type="PROSITE" id="PS51724"/>
    </source>
</evidence>
<protein>
    <submittedName>
        <fullName evidence="4">Sporulation domain-containing protein</fullName>
    </submittedName>
</protein>
<dbReference type="InterPro" id="IPR052521">
    <property type="entry name" value="Cell_div_SPOR-domain"/>
</dbReference>
<evidence type="ECO:0000256" key="2">
    <source>
        <dbReference type="SAM" id="Phobius"/>
    </source>
</evidence>
<dbReference type="InterPro" id="IPR036680">
    <property type="entry name" value="SPOR-like_sf"/>
</dbReference>
<organism evidence="4 5">
    <name type="scientific">Legionella jamestowniensis</name>
    <dbReference type="NCBI Taxonomy" id="455"/>
    <lineage>
        <taxon>Bacteria</taxon>
        <taxon>Pseudomonadati</taxon>
        <taxon>Pseudomonadota</taxon>
        <taxon>Gammaproteobacteria</taxon>
        <taxon>Legionellales</taxon>
        <taxon>Legionellaceae</taxon>
        <taxon>Legionella</taxon>
    </lineage>
</organism>
<dbReference type="PANTHER" id="PTHR38687">
    <property type="entry name" value="CELL DIVISION PROTEIN DEDD-RELATED"/>
    <property type="match status" value="1"/>
</dbReference>
<evidence type="ECO:0000313" key="5">
    <source>
        <dbReference type="Proteomes" id="UP000054715"/>
    </source>
</evidence>
<comment type="caution">
    <text evidence="4">The sequence shown here is derived from an EMBL/GenBank/DDBJ whole genome shotgun (WGS) entry which is preliminary data.</text>
</comment>
<dbReference type="Pfam" id="PF05036">
    <property type="entry name" value="SPOR"/>
    <property type="match status" value="1"/>
</dbReference>
<name>A0A0W0UKS9_9GAMM</name>
<feature type="domain" description="SPOR" evidence="3">
    <location>
        <begin position="145"/>
        <end position="224"/>
    </location>
</feature>
<reference evidence="4 5" key="1">
    <citation type="submission" date="2015-11" db="EMBL/GenBank/DDBJ databases">
        <title>Genomic analysis of 38 Legionella species identifies large and diverse effector repertoires.</title>
        <authorList>
            <person name="Burstein D."/>
            <person name="Amaro F."/>
            <person name="Zusman T."/>
            <person name="Lifshitz Z."/>
            <person name="Cohen O."/>
            <person name="Gilbert J.A."/>
            <person name="Pupko T."/>
            <person name="Shuman H.A."/>
            <person name="Segal G."/>
        </authorList>
    </citation>
    <scope>NUCLEOTIDE SEQUENCE [LARGE SCALE GENOMIC DNA]</scope>
    <source>
        <strain evidence="4 5">JA-26-G1-E2</strain>
    </source>
</reference>
<keyword evidence="2" id="KW-0812">Transmembrane</keyword>
<dbReference type="GO" id="GO:0032506">
    <property type="term" value="P:cytokinetic process"/>
    <property type="evidence" value="ECO:0007669"/>
    <property type="project" value="TreeGrafter"/>
</dbReference>
<dbReference type="Proteomes" id="UP000054715">
    <property type="component" value="Unassembled WGS sequence"/>
</dbReference>
<dbReference type="InterPro" id="IPR007730">
    <property type="entry name" value="SPOR-like_dom"/>
</dbReference>
<sequence length="226" mass="24673">MAKDYGKRRQGRQKSGAPKQFFWIVASFLCGYVTANIFDFTSLNNWVHKNVLAQDEPPPPKVVAKQEALPKPKFEFYTLLAKDHGPPAALPKPALAIPAKPGIPPQQPSSTPVTTPVTVAKTPVTTPFSKAPVTEAKPLPAAVTNKSKESYLVQMASFKNKLEAERLKAALTLKGFDVHIVAASLQQGGWFRVILGPYKSKMEAEKIQVAVAHSEHIKGIVRKLDA</sequence>
<evidence type="ECO:0000256" key="1">
    <source>
        <dbReference type="SAM" id="MobiDB-lite"/>
    </source>
</evidence>
<dbReference type="AlphaFoldDB" id="A0A0W0UKS9"/>
<dbReference type="PATRIC" id="fig|455.5.peg.2848"/>
<dbReference type="OrthoDB" id="8558195at2"/>
<gene>
    <name evidence="4" type="ORF">Ljam_2709</name>
</gene>
<keyword evidence="2" id="KW-0472">Membrane</keyword>
<keyword evidence="2" id="KW-1133">Transmembrane helix</keyword>